<evidence type="ECO:0000313" key="2">
    <source>
        <dbReference type="EMBL" id="MEE1673932.1"/>
    </source>
</evidence>
<organism evidence="2 3">
    <name type="scientific">Agarivorans aestuarii</name>
    <dbReference type="NCBI Taxonomy" id="1563703"/>
    <lineage>
        <taxon>Bacteria</taxon>
        <taxon>Pseudomonadati</taxon>
        <taxon>Pseudomonadota</taxon>
        <taxon>Gammaproteobacteria</taxon>
        <taxon>Alteromonadales</taxon>
        <taxon>Alteromonadaceae</taxon>
        <taxon>Agarivorans</taxon>
    </lineage>
</organism>
<protein>
    <recommendedName>
        <fullName evidence="4">Porin</fullName>
    </recommendedName>
</protein>
<keyword evidence="1" id="KW-0732">Signal</keyword>
<dbReference type="EMBL" id="JAYDYW010000006">
    <property type="protein sequence ID" value="MEE1673932.1"/>
    <property type="molecule type" value="Genomic_DNA"/>
</dbReference>
<gene>
    <name evidence="2" type="ORF">SNR37_003359</name>
</gene>
<accession>A0ABU7G3H4</accession>
<proteinExistence type="predicted"/>
<reference evidence="3" key="1">
    <citation type="submission" date="2023-07" db="EMBL/GenBank/DDBJ databases">
        <title>Draft genome sequence of Agarivorans aestuarii strain ZMCS4, a CAZymes producing bacteria isolated from the marine brown algae Clodostephus spongiosus.</title>
        <authorList>
            <person name="Lorente B."/>
            <person name="Cabral C."/>
            <person name="Frias J."/>
            <person name="Faria J."/>
            <person name="Toubarro D."/>
        </authorList>
    </citation>
    <scope>NUCLEOTIDE SEQUENCE [LARGE SCALE GENOMIC DNA]</scope>
    <source>
        <strain evidence="3">ZMCS4</strain>
    </source>
</reference>
<sequence>MKATYTQLALALGATLLSVNSAAMELRGNVAVQYRGFFESGAFPGQDQQHQGSISAEPELYWEWNDGIDSITFTPFARADSMDSERTHADIRELKWLHLADEYELEIGIAKVFWGVTETQHLVDVINQTDFIESPDGDEKLGQPMLHFNTYQDSGIWDVFILPGFRERTFAGVEGRFRPPLPVDQDNAQYESGAKDKHVDFALRWAQTFGDWDVGTAYFRGTNRDPLLIASADGTKLTPYYEQMDQLGLDLQATIGDWLWKFEGLYRNTNSNNYTAAVGGYEYTLVGLFDSIADLGLLTEYNWNSDGKEATSTFQNDLYLGARLVLNDAQSTEFLLGGAIDLDYNTNVVTLEASRRFGENWKGELDLWYIDADDLADPTYAFSKDSFVQVNMAYFF</sequence>
<reference evidence="2 3" key="2">
    <citation type="submission" date="2023-12" db="EMBL/GenBank/DDBJ databases">
        <authorList>
            <consortium name="Cladostephus spongiosus"/>
            <person name="Lorente B."/>
            <person name="Cabral C."/>
            <person name="Frias J."/>
            <person name="Faria J."/>
            <person name="Toubarro D."/>
        </authorList>
    </citation>
    <scope>NUCLEOTIDE SEQUENCE [LARGE SCALE GENOMIC DNA]</scope>
    <source>
        <strain evidence="2 3">ZMCS4</strain>
    </source>
</reference>
<feature type="signal peptide" evidence="1">
    <location>
        <begin position="1"/>
        <end position="23"/>
    </location>
</feature>
<feature type="chain" id="PRO_5045058096" description="Porin" evidence="1">
    <location>
        <begin position="24"/>
        <end position="396"/>
    </location>
</feature>
<comment type="caution">
    <text evidence="2">The sequence shown here is derived from an EMBL/GenBank/DDBJ whole genome shotgun (WGS) entry which is preliminary data.</text>
</comment>
<evidence type="ECO:0000313" key="3">
    <source>
        <dbReference type="Proteomes" id="UP001310248"/>
    </source>
</evidence>
<evidence type="ECO:0008006" key="4">
    <source>
        <dbReference type="Google" id="ProtNLM"/>
    </source>
</evidence>
<name>A0ABU7G3H4_9ALTE</name>
<dbReference type="RefSeq" id="WP_329775158.1">
    <property type="nucleotide sequence ID" value="NZ_JAYDYW010000006.1"/>
</dbReference>
<dbReference type="Proteomes" id="UP001310248">
    <property type="component" value="Unassembled WGS sequence"/>
</dbReference>
<keyword evidence="3" id="KW-1185">Reference proteome</keyword>
<evidence type="ECO:0000256" key="1">
    <source>
        <dbReference type="SAM" id="SignalP"/>
    </source>
</evidence>